<sequence length="179" mass="20462">MLADLDVTPHALARRHRPVTFVDVVHEGSTFTELFALLDDWIVESREPWEVVRRKLRFLGVTRSRKTSPNTWRWHQHAGWTRRLPAASVRNVSLDALVWSYFGDHQTKLTRSFRPDRWLLTDDGPDRDERARQALAEAVALVAYGRGAPGRRALAAATSHEPALAEPWLRSVVRQLNGV</sequence>
<name>A0AAJ3DMJ9_9ACTN</name>
<dbReference type="Proteomes" id="UP000402241">
    <property type="component" value="Chromosome"/>
</dbReference>
<organism evidence="1 4">
    <name type="scientific">Micromonospora terminaliae</name>
    <dbReference type="NCBI Taxonomy" id="1914461"/>
    <lineage>
        <taxon>Bacteria</taxon>
        <taxon>Bacillati</taxon>
        <taxon>Actinomycetota</taxon>
        <taxon>Actinomycetes</taxon>
        <taxon>Micromonosporales</taxon>
        <taxon>Micromonosporaceae</taxon>
        <taxon>Micromonospora</taxon>
    </lineage>
</organism>
<proteinExistence type="predicted"/>
<reference evidence="1 4" key="2">
    <citation type="submission" date="2020-02" db="EMBL/GenBank/DDBJ databases">
        <title>WGS of Micromonospora spp. isolated from hot spring.</title>
        <authorList>
            <person name="Thawai C."/>
        </authorList>
    </citation>
    <scope>NUCLEOTIDE SEQUENCE [LARGE SCALE GENOMIC DNA]</scope>
    <source>
        <strain evidence="1 4">TMS7</strain>
    </source>
</reference>
<gene>
    <name evidence="1" type="ORF">G3561_17325</name>
    <name evidence="2" type="ORF">GCE86_17845</name>
</gene>
<evidence type="ECO:0000313" key="2">
    <source>
        <dbReference type="EMBL" id="QGL51454.1"/>
    </source>
</evidence>
<accession>A0AAJ3DMJ9</accession>
<dbReference type="Proteomes" id="UP000477779">
    <property type="component" value="Unassembled WGS sequence"/>
</dbReference>
<keyword evidence="3" id="KW-1185">Reference proteome</keyword>
<evidence type="ECO:0000313" key="1">
    <source>
        <dbReference type="EMBL" id="NES29300.1"/>
    </source>
</evidence>
<evidence type="ECO:0000313" key="4">
    <source>
        <dbReference type="Proteomes" id="UP000477779"/>
    </source>
</evidence>
<protein>
    <submittedName>
        <fullName evidence="1">Uncharacterized protein</fullName>
    </submittedName>
</protein>
<dbReference type="EMBL" id="CP045309">
    <property type="protein sequence ID" value="QGL51454.1"/>
    <property type="molecule type" value="Genomic_DNA"/>
</dbReference>
<dbReference type="EMBL" id="JAAHBZ010000006">
    <property type="protein sequence ID" value="NES29300.1"/>
    <property type="molecule type" value="Genomic_DNA"/>
</dbReference>
<dbReference type="AlphaFoldDB" id="A0AAJ3DMJ9"/>
<reference evidence="2 3" key="1">
    <citation type="submission" date="2019-10" db="EMBL/GenBank/DDBJ databases">
        <title>Genome Sequence of Micromonospora terminaliae DSM 101760.</title>
        <authorList>
            <person name="Guo L."/>
        </authorList>
    </citation>
    <scope>NUCLEOTIDE SEQUENCE [LARGE SCALE GENOMIC DNA]</scope>
    <source>
        <strain evidence="2 3">DSM 101760</strain>
    </source>
</reference>
<evidence type="ECO:0000313" key="3">
    <source>
        <dbReference type="Proteomes" id="UP000402241"/>
    </source>
</evidence>